<evidence type="ECO:0000313" key="2">
    <source>
        <dbReference type="Proteomes" id="UP000326396"/>
    </source>
</evidence>
<protein>
    <recommendedName>
        <fullName evidence="3">Endonuclease/exonuclease/phosphatase domain-containing protein</fullName>
    </recommendedName>
</protein>
<organism evidence="1 2">
    <name type="scientific">Mikania micrantha</name>
    <name type="common">bitter vine</name>
    <dbReference type="NCBI Taxonomy" id="192012"/>
    <lineage>
        <taxon>Eukaryota</taxon>
        <taxon>Viridiplantae</taxon>
        <taxon>Streptophyta</taxon>
        <taxon>Embryophyta</taxon>
        <taxon>Tracheophyta</taxon>
        <taxon>Spermatophyta</taxon>
        <taxon>Magnoliopsida</taxon>
        <taxon>eudicotyledons</taxon>
        <taxon>Gunneridae</taxon>
        <taxon>Pentapetalae</taxon>
        <taxon>asterids</taxon>
        <taxon>campanulids</taxon>
        <taxon>Asterales</taxon>
        <taxon>Asteraceae</taxon>
        <taxon>Asteroideae</taxon>
        <taxon>Heliantheae alliance</taxon>
        <taxon>Eupatorieae</taxon>
        <taxon>Mikania</taxon>
    </lineage>
</organism>
<evidence type="ECO:0000313" key="1">
    <source>
        <dbReference type="EMBL" id="KAD7477106.1"/>
    </source>
</evidence>
<reference evidence="1 2" key="1">
    <citation type="submission" date="2019-05" db="EMBL/GenBank/DDBJ databases">
        <title>Mikania micrantha, genome provides insights into the molecular mechanism of rapid growth.</title>
        <authorList>
            <person name="Liu B."/>
        </authorList>
    </citation>
    <scope>NUCLEOTIDE SEQUENCE [LARGE SCALE GENOMIC DNA]</scope>
    <source>
        <strain evidence="1">NLD-2019</strain>
        <tissue evidence="1">Leaf</tissue>
    </source>
</reference>
<dbReference type="PANTHER" id="PTHR23227">
    <property type="entry name" value="BUCENTAUR RELATED"/>
    <property type="match status" value="1"/>
</dbReference>
<proteinExistence type="predicted"/>
<dbReference type="OrthoDB" id="418748at2759"/>
<dbReference type="AlphaFoldDB" id="A0A5N6PZA0"/>
<comment type="caution">
    <text evidence="1">The sequence shown here is derived from an EMBL/GenBank/DDBJ whole genome shotgun (WGS) entry which is preliminary data.</text>
</comment>
<accession>A0A5N6PZA0</accession>
<dbReference type="InterPro" id="IPR036691">
    <property type="entry name" value="Endo/exonu/phosph_ase_sf"/>
</dbReference>
<keyword evidence="2" id="KW-1185">Reference proteome</keyword>
<sequence>MSFPAGKLNYRWAEAAKFGVSMFLVERTPRQVKNKRNKLVRPTALLWIGVCRYPGITRFARLDIQVVRIPWENVGPVCAGPIRDPKTGIENVLGIAVLMQYKDYHPVDLAGGNHTVDLADWYWVLNSQVKTDLFEYAYEGKIRLHVARARARSEGEEGAYFANRVVEHRNTYWKTIGANGRFKKMFGRGKNGVAFLVAIEFQDNIVDVRRCNNRIMLLRMMLGEEVVAIVIAYAPHTKSGESGKRELWDGMDEVMRTITRDEKVCIGGYFNRHIGRENDGFPSIHGDRGFETRNESGRKDNSMYGDTNTIWKVMTDNVTRVAYETLGITTGKLRGQRESWWWNNEQAYFNDLFNNWDTVEDSEPPINRGTQWNICYCRHVTKEEVQRALRRMKKKKVVGPDNIPNEAYDGVPHQVIWNSLERRSIPWIYIYARSKTSVRAPIGETYAFLVEMRLQQGSTLSPFLFAGYQSLFRKTFIASRFCRRYCASCKEPRGPKCEARRMVMGLRE</sequence>
<dbReference type="EMBL" id="SZYD01000001">
    <property type="protein sequence ID" value="KAD7477106.1"/>
    <property type="molecule type" value="Genomic_DNA"/>
</dbReference>
<dbReference type="InterPro" id="IPR027124">
    <property type="entry name" value="Swc5/CFDP1/2"/>
</dbReference>
<name>A0A5N6PZA0_9ASTR</name>
<gene>
    <name evidence="1" type="ORF">E3N88_00242</name>
</gene>
<dbReference type="Gene3D" id="3.60.10.10">
    <property type="entry name" value="Endonuclease/exonuclease/phosphatase"/>
    <property type="match status" value="1"/>
</dbReference>
<dbReference type="Proteomes" id="UP000326396">
    <property type="component" value="Linkage Group LG1"/>
</dbReference>
<dbReference type="PANTHER" id="PTHR23227:SF67">
    <property type="entry name" value="CRANIOFACIAL DEVELOPMENT PROTEIN 2-LIKE"/>
    <property type="match status" value="1"/>
</dbReference>
<dbReference type="SUPFAM" id="SSF56219">
    <property type="entry name" value="DNase I-like"/>
    <property type="match status" value="1"/>
</dbReference>
<evidence type="ECO:0008006" key="3">
    <source>
        <dbReference type="Google" id="ProtNLM"/>
    </source>
</evidence>